<reference evidence="1 2" key="1">
    <citation type="submission" date="2020-08" db="EMBL/GenBank/DDBJ databases">
        <title>Genomic Encyclopedia of Type Strains, Phase IV (KMG-IV): sequencing the most valuable type-strain genomes for metagenomic binning, comparative biology and taxonomic classification.</title>
        <authorList>
            <person name="Goeker M."/>
        </authorList>
    </citation>
    <scope>NUCLEOTIDE SEQUENCE [LARGE SCALE GENOMIC DNA]</scope>
    <source>
        <strain evidence="1 2">DSM 5391</strain>
    </source>
</reference>
<dbReference type="AlphaFoldDB" id="A0A7X0HSY5"/>
<name>A0A7X0HSY5_9BACI</name>
<comment type="caution">
    <text evidence="1">The sequence shown here is derived from an EMBL/GenBank/DDBJ whole genome shotgun (WGS) entry which is preliminary data.</text>
</comment>
<organism evidence="1 2">
    <name type="scientific">Bacillus benzoevorans</name>
    <dbReference type="NCBI Taxonomy" id="1456"/>
    <lineage>
        <taxon>Bacteria</taxon>
        <taxon>Bacillati</taxon>
        <taxon>Bacillota</taxon>
        <taxon>Bacilli</taxon>
        <taxon>Bacillales</taxon>
        <taxon>Bacillaceae</taxon>
        <taxon>Bacillus</taxon>
    </lineage>
</organism>
<dbReference type="Proteomes" id="UP000531594">
    <property type="component" value="Unassembled WGS sequence"/>
</dbReference>
<evidence type="ECO:0000313" key="1">
    <source>
        <dbReference type="EMBL" id="MBB6446280.1"/>
    </source>
</evidence>
<proteinExistence type="predicted"/>
<gene>
    <name evidence="1" type="ORF">HNR53_002937</name>
</gene>
<evidence type="ECO:0000313" key="2">
    <source>
        <dbReference type="Proteomes" id="UP000531594"/>
    </source>
</evidence>
<protein>
    <submittedName>
        <fullName evidence="1">Uncharacterized protein</fullName>
    </submittedName>
</protein>
<sequence>MPNEYAVSLKLNALCSKGMFILLYLKERKGKKQYPLSKSASIVQA</sequence>
<keyword evidence="2" id="KW-1185">Reference proteome</keyword>
<dbReference type="EMBL" id="JACHGK010000010">
    <property type="protein sequence ID" value="MBB6446280.1"/>
    <property type="molecule type" value="Genomic_DNA"/>
</dbReference>
<accession>A0A7X0HSY5</accession>